<comment type="caution">
    <text evidence="1">The sequence shown here is derived from an EMBL/GenBank/DDBJ whole genome shotgun (WGS) entry which is preliminary data.</text>
</comment>
<protein>
    <recommendedName>
        <fullName evidence="3">DUF5640 domain-containing protein</fullName>
    </recommendedName>
</protein>
<dbReference type="AlphaFoldDB" id="A0A9D1LY86"/>
<evidence type="ECO:0000313" key="2">
    <source>
        <dbReference type="Proteomes" id="UP000824118"/>
    </source>
</evidence>
<evidence type="ECO:0008006" key="3">
    <source>
        <dbReference type="Google" id="ProtNLM"/>
    </source>
</evidence>
<organism evidence="1 2">
    <name type="scientific">Candidatus Limousia pullorum</name>
    <dbReference type="NCBI Taxonomy" id="2840860"/>
    <lineage>
        <taxon>Bacteria</taxon>
        <taxon>Bacillati</taxon>
        <taxon>Bacillota</taxon>
        <taxon>Clostridia</taxon>
        <taxon>Eubacteriales</taxon>
        <taxon>Oscillospiraceae</taxon>
        <taxon>Oscillospiraceae incertae sedis</taxon>
        <taxon>Candidatus Limousia</taxon>
    </lineage>
</organism>
<proteinExistence type="predicted"/>
<reference evidence="1" key="2">
    <citation type="journal article" date="2021" name="PeerJ">
        <title>Extensive microbial diversity within the chicken gut microbiome revealed by metagenomics and culture.</title>
        <authorList>
            <person name="Gilroy R."/>
            <person name="Ravi A."/>
            <person name="Getino M."/>
            <person name="Pursley I."/>
            <person name="Horton D.L."/>
            <person name="Alikhan N.F."/>
            <person name="Baker D."/>
            <person name="Gharbi K."/>
            <person name="Hall N."/>
            <person name="Watson M."/>
            <person name="Adriaenssens E.M."/>
            <person name="Foster-Nyarko E."/>
            <person name="Jarju S."/>
            <person name="Secka A."/>
            <person name="Antonio M."/>
            <person name="Oren A."/>
            <person name="Chaudhuri R.R."/>
            <person name="La Ragione R."/>
            <person name="Hildebrand F."/>
            <person name="Pallen M.J."/>
        </authorList>
    </citation>
    <scope>NUCLEOTIDE SEQUENCE</scope>
    <source>
        <strain evidence="1">ChiGjej1B1-1684</strain>
    </source>
</reference>
<accession>A0A9D1LY86</accession>
<evidence type="ECO:0000313" key="1">
    <source>
        <dbReference type="EMBL" id="HIU50187.1"/>
    </source>
</evidence>
<dbReference type="Proteomes" id="UP000824118">
    <property type="component" value="Unassembled WGS sequence"/>
</dbReference>
<sequence length="131" mass="14408">MNVKDKSFKAFLIAVSVLFLCFVFCGCSETIRDNGTELTCYSWQGENPNGSSFTLSFSDNYGEFQVFPAEKGTATKLYGDCIVTNSSFAIIDRESGEVVVFEYTLLGDTMELSYDGGVITLEKLMTTESSS</sequence>
<reference evidence="1" key="1">
    <citation type="submission" date="2020-10" db="EMBL/GenBank/DDBJ databases">
        <authorList>
            <person name="Gilroy R."/>
        </authorList>
    </citation>
    <scope>NUCLEOTIDE SEQUENCE</scope>
    <source>
        <strain evidence="1">ChiGjej1B1-1684</strain>
    </source>
</reference>
<name>A0A9D1LY86_9FIRM</name>
<gene>
    <name evidence="1" type="ORF">IAD22_04155</name>
</gene>
<dbReference type="PROSITE" id="PS51257">
    <property type="entry name" value="PROKAR_LIPOPROTEIN"/>
    <property type="match status" value="1"/>
</dbReference>
<dbReference type="EMBL" id="DVNG01000058">
    <property type="protein sequence ID" value="HIU50187.1"/>
    <property type="molecule type" value="Genomic_DNA"/>
</dbReference>